<dbReference type="VEuPathDB" id="FungiDB:FPRO_13502"/>
<protein>
    <submittedName>
        <fullName evidence="2">Uncharacterized protein</fullName>
    </submittedName>
</protein>
<name>A0A1L7W5D9_FUSPR</name>
<dbReference type="RefSeq" id="XP_031088368.1">
    <property type="nucleotide sequence ID" value="XM_031222962.1"/>
</dbReference>
<sequence>MASKTNSECLLNTTECLLQTVASILTEIQQQNSEYNWDPLTFTFTAIIGIIAIAFAALTAFQAFLTAGPGRTKSGAYAIGPWSQRNYRKFDLAEMRFRTTSSTPIFTAESLDFKLLKGPTEDFISSHEKPGGLRKGQEDYFPATWLAFLTHLSLDYTKAWKHVKLTGADFIPSEFSAVPAYGSIRFVTTLAMVLSRGLGRLTIDRESGLPRVRDTSFNLIFRQHPLLGAIGFFEKYGKMGSKYSCEHSEIHRRLLETHGQMNIPKFNHMDHLDGRLIEMGNLLTFSDFYGEKISRLFMKSVQRTCPHHNDEPKSACLNLSDYLEGFHPDFFTKGPLYLLMAYIPNPAFLPILFPYKKAKLRERLDTLLLQSRFWGLKSLASCDIFPNLSANHANSMLDMTKAANSWVKSTINPNMKELSLGEKACQHSSVYLNKSSTIDREYNEESREVQELLSKEVEIIDSWLSQIQSQVPCRKLTLSVIGDGIRQVIDAVHQQRISEVVSPAKDATKLPSRCILANKLGCFLEAIEEPGILNCLYTVGCESSVKSPGAIRRDTSEGLKKIRDMWQTEESSMEDIVNSTDDDADGGQEYKSYAWKLPDVINHPLDDVLIYRAVLITLVYSLSNDTSALMDEDLGLIVPII</sequence>
<accession>A0A1L7W5D9</accession>
<keyword evidence="1" id="KW-1133">Transmembrane helix</keyword>
<dbReference type="AlphaFoldDB" id="A0A1L7W5D9"/>
<dbReference type="EMBL" id="FJOF01000012">
    <property type="protein sequence ID" value="CZR47835.1"/>
    <property type="molecule type" value="Genomic_DNA"/>
</dbReference>
<gene>
    <name evidence="2" type="ORF">FPRO_13502</name>
</gene>
<evidence type="ECO:0000313" key="3">
    <source>
        <dbReference type="Proteomes" id="UP000183971"/>
    </source>
</evidence>
<reference evidence="3" key="1">
    <citation type="journal article" date="2016" name="Genome Biol. Evol.">
        <title>Comparative 'omics' of the Fusarium fujikuroi species complex highlights differences in genetic potential and metabolite synthesis.</title>
        <authorList>
            <person name="Niehaus E.-M."/>
            <person name="Muensterkoetter M."/>
            <person name="Proctor R.H."/>
            <person name="Brown D.W."/>
            <person name="Sharon A."/>
            <person name="Idan Y."/>
            <person name="Oren-Young L."/>
            <person name="Sieber C.M."/>
            <person name="Novak O."/>
            <person name="Pencik A."/>
            <person name="Tarkowska D."/>
            <person name="Hromadova K."/>
            <person name="Freeman S."/>
            <person name="Maymon M."/>
            <person name="Elazar M."/>
            <person name="Youssef S.A."/>
            <person name="El-Shabrawy E.S.M."/>
            <person name="Shalaby A.B.A."/>
            <person name="Houterman P."/>
            <person name="Brock N.L."/>
            <person name="Burkhardt I."/>
            <person name="Tsavkelova E.A."/>
            <person name="Dickschat J.S."/>
            <person name="Galuszka P."/>
            <person name="Gueldener U."/>
            <person name="Tudzynski B."/>
        </authorList>
    </citation>
    <scope>NUCLEOTIDE SEQUENCE [LARGE SCALE GENOMIC DNA]</scope>
    <source>
        <strain evidence="3">ET1</strain>
    </source>
</reference>
<evidence type="ECO:0000313" key="2">
    <source>
        <dbReference type="EMBL" id="CZR47835.1"/>
    </source>
</evidence>
<feature type="transmembrane region" description="Helical" evidence="1">
    <location>
        <begin position="42"/>
        <end position="65"/>
    </location>
</feature>
<proteinExistence type="predicted"/>
<dbReference type="GeneID" id="42058365"/>
<keyword evidence="1" id="KW-0472">Membrane</keyword>
<keyword evidence="1" id="KW-0812">Transmembrane</keyword>
<evidence type="ECO:0000256" key="1">
    <source>
        <dbReference type="SAM" id="Phobius"/>
    </source>
</evidence>
<dbReference type="Proteomes" id="UP000183971">
    <property type="component" value="Unassembled WGS sequence"/>
</dbReference>
<comment type="caution">
    <text evidence="2">The sequence shown here is derived from an EMBL/GenBank/DDBJ whole genome shotgun (WGS) entry which is preliminary data.</text>
</comment>
<keyword evidence="3" id="KW-1185">Reference proteome</keyword>
<organism evidence="2 3">
    <name type="scientific">Fusarium proliferatum (strain ET1)</name>
    <name type="common">Orchid endophyte fungus</name>
    <dbReference type="NCBI Taxonomy" id="1227346"/>
    <lineage>
        <taxon>Eukaryota</taxon>
        <taxon>Fungi</taxon>
        <taxon>Dikarya</taxon>
        <taxon>Ascomycota</taxon>
        <taxon>Pezizomycotina</taxon>
        <taxon>Sordariomycetes</taxon>
        <taxon>Hypocreomycetidae</taxon>
        <taxon>Hypocreales</taxon>
        <taxon>Nectriaceae</taxon>
        <taxon>Fusarium</taxon>
        <taxon>Fusarium fujikuroi species complex</taxon>
    </lineage>
</organism>